<evidence type="ECO:0000313" key="2">
    <source>
        <dbReference type="Proteomes" id="UP000005270"/>
    </source>
</evidence>
<evidence type="ECO:0000313" key="1">
    <source>
        <dbReference type="EMBL" id="AFK51437.1"/>
    </source>
</evidence>
<gene>
    <name evidence="1" type="ordered locus">TCELL_1014</name>
</gene>
<dbReference type="eggNOG" id="arCOG01443">
    <property type="taxonomic scope" value="Archaea"/>
</dbReference>
<reference evidence="1 2" key="1">
    <citation type="journal article" date="2012" name="J. Bacteriol.">
        <title>Complete genome sequence of the hyperthermophilic cellulolytic Crenarchaeon 'Thermogladius cellulolyticus' 1633.</title>
        <authorList>
            <person name="Mardanov A.V."/>
            <person name="Kochetkova T.V."/>
            <person name="Beletsky A.V."/>
            <person name="Bonch-Osmolovskaya E.A."/>
            <person name="Ravin N.V."/>
            <person name="Skryabin K.G."/>
        </authorList>
    </citation>
    <scope>NUCLEOTIDE SEQUENCE [LARGE SCALE GENOMIC DNA]</scope>
    <source>
        <strain evidence="2">DSM 22663 / VKM B-2946 / 1633</strain>
    </source>
</reference>
<dbReference type="HOGENOM" id="CLU_1076136_0_0_2"/>
<accession>I3TF99</accession>
<proteinExistence type="predicted"/>
<dbReference type="InParanoid" id="I3TF99"/>
<keyword evidence="2" id="KW-1185">Reference proteome</keyword>
<protein>
    <submittedName>
        <fullName evidence="1">Uncharacterized protein</fullName>
    </submittedName>
</protein>
<dbReference type="InterPro" id="IPR038257">
    <property type="entry name" value="CRISPR-assoc_Cas3_HD_sf"/>
</dbReference>
<dbReference type="EMBL" id="CP003531">
    <property type="protein sequence ID" value="AFK51437.1"/>
    <property type="molecule type" value="Genomic_DNA"/>
</dbReference>
<dbReference type="Gene3D" id="1.10.3210.30">
    <property type="match status" value="1"/>
</dbReference>
<dbReference type="AlphaFoldDB" id="I3TF99"/>
<dbReference type="KEGG" id="thg:TCELL_1014"/>
<dbReference type="Proteomes" id="UP000005270">
    <property type="component" value="Chromosome"/>
</dbReference>
<sequence length="258" mass="28955">MVCLFRDRLEVLKSALGNKLPEALDPLKLAYCAGVLHDLGKASGYYLEEFKKNYRRQSKKELTFPLHEHVVGVVLEWLALRESNEHLKAYYDLLAKVVSRHHAAQPGRHPAKVLLSEDAEKNAEVMARAIKGFTNPRVKTFLNKLEGVCRNSNYCGQCSKVLEVMKAVKGTEFENVAAYVGTYAKSYTSLDSLSGYPNVDKAVLHRLVTSITGALIVADNLVADYERRTSSDEVGRLYVEYWKVELADELKQCTGTKP</sequence>
<name>I3TF99_THEC1</name>
<dbReference type="STRING" id="1184251.TCELL_1014"/>
<organism evidence="1 2">
    <name type="scientific">Thermogladius calderae (strain DSM 22663 / VKM B-2946 / 1633)</name>
    <dbReference type="NCBI Taxonomy" id="1184251"/>
    <lineage>
        <taxon>Archaea</taxon>
        <taxon>Thermoproteota</taxon>
        <taxon>Thermoprotei</taxon>
        <taxon>Desulfurococcales</taxon>
        <taxon>Desulfurococcaceae</taxon>
        <taxon>Thermogladius</taxon>
    </lineage>
</organism>